<dbReference type="EMBL" id="KK852509">
    <property type="protein sequence ID" value="KDR22367.1"/>
    <property type="molecule type" value="Genomic_DNA"/>
</dbReference>
<keyword evidence="1" id="KW-0175">Coiled coil</keyword>
<keyword evidence="3" id="KW-1185">Reference proteome</keyword>
<evidence type="ECO:0000256" key="1">
    <source>
        <dbReference type="SAM" id="Coils"/>
    </source>
</evidence>
<protein>
    <submittedName>
        <fullName evidence="2">Uncharacterized protein</fullName>
    </submittedName>
</protein>
<sequence>MRRASEIQRQKNVVELREEMAQQSILHCQEEYLRSIQAIQEDLLRAKEDLKLITLNEEEHKSEFETLENRIQEFQSENRLLRAQIPHKDQELLTQDCLPWQNEEDLRSIHVVKAVLNVRHKPEGTVTGQDRKNAV</sequence>
<gene>
    <name evidence="2" type="ORF">L798_01078</name>
</gene>
<organism evidence="2 3">
    <name type="scientific">Zootermopsis nevadensis</name>
    <name type="common">Dampwood termite</name>
    <dbReference type="NCBI Taxonomy" id="136037"/>
    <lineage>
        <taxon>Eukaryota</taxon>
        <taxon>Metazoa</taxon>
        <taxon>Ecdysozoa</taxon>
        <taxon>Arthropoda</taxon>
        <taxon>Hexapoda</taxon>
        <taxon>Insecta</taxon>
        <taxon>Pterygota</taxon>
        <taxon>Neoptera</taxon>
        <taxon>Polyneoptera</taxon>
        <taxon>Dictyoptera</taxon>
        <taxon>Blattodea</taxon>
        <taxon>Blattoidea</taxon>
        <taxon>Termitoidae</taxon>
        <taxon>Termopsidae</taxon>
        <taxon>Zootermopsis</taxon>
    </lineage>
</organism>
<proteinExistence type="predicted"/>
<accession>A0A067RF19</accession>
<evidence type="ECO:0000313" key="3">
    <source>
        <dbReference type="Proteomes" id="UP000027135"/>
    </source>
</evidence>
<dbReference type="InParanoid" id="A0A067RF19"/>
<reference evidence="2 3" key="1">
    <citation type="journal article" date="2014" name="Nat. Commun.">
        <title>Molecular traces of alternative social organization in a termite genome.</title>
        <authorList>
            <person name="Terrapon N."/>
            <person name="Li C."/>
            <person name="Robertson H.M."/>
            <person name="Ji L."/>
            <person name="Meng X."/>
            <person name="Booth W."/>
            <person name="Chen Z."/>
            <person name="Childers C.P."/>
            <person name="Glastad K.M."/>
            <person name="Gokhale K."/>
            <person name="Gowin J."/>
            <person name="Gronenberg W."/>
            <person name="Hermansen R.A."/>
            <person name="Hu H."/>
            <person name="Hunt B.G."/>
            <person name="Huylmans A.K."/>
            <person name="Khalil S.M."/>
            <person name="Mitchell R.D."/>
            <person name="Munoz-Torres M.C."/>
            <person name="Mustard J.A."/>
            <person name="Pan H."/>
            <person name="Reese J.T."/>
            <person name="Scharf M.E."/>
            <person name="Sun F."/>
            <person name="Vogel H."/>
            <person name="Xiao J."/>
            <person name="Yang W."/>
            <person name="Yang Z."/>
            <person name="Yang Z."/>
            <person name="Zhou J."/>
            <person name="Zhu J."/>
            <person name="Brent C.S."/>
            <person name="Elsik C.G."/>
            <person name="Goodisman M.A."/>
            <person name="Liberles D.A."/>
            <person name="Roe R.M."/>
            <person name="Vargo E.L."/>
            <person name="Vilcinskas A."/>
            <person name="Wang J."/>
            <person name="Bornberg-Bauer E."/>
            <person name="Korb J."/>
            <person name="Zhang G."/>
            <person name="Liebig J."/>
        </authorList>
    </citation>
    <scope>NUCLEOTIDE SEQUENCE [LARGE SCALE GENOMIC DNA]</scope>
    <source>
        <tissue evidence="2">Whole organism</tissue>
    </source>
</reference>
<name>A0A067RF19_ZOONE</name>
<evidence type="ECO:0000313" key="2">
    <source>
        <dbReference type="EMBL" id="KDR22367.1"/>
    </source>
</evidence>
<dbReference type="AlphaFoldDB" id="A0A067RF19"/>
<feature type="coiled-coil region" evidence="1">
    <location>
        <begin position="29"/>
        <end position="84"/>
    </location>
</feature>
<dbReference type="Proteomes" id="UP000027135">
    <property type="component" value="Unassembled WGS sequence"/>
</dbReference>